<dbReference type="InterPro" id="IPR012318">
    <property type="entry name" value="HTH_CRP"/>
</dbReference>
<gene>
    <name evidence="3" type="ORF">BV133_592</name>
    <name evidence="4" type="ORF">BVIRIDIS_01780</name>
</gene>
<evidence type="ECO:0000313" key="4">
    <source>
        <dbReference type="EMBL" id="CUU41190.1"/>
    </source>
</evidence>
<dbReference type="SUPFAM" id="SSF46785">
    <property type="entry name" value="Winged helix' DNA-binding domain"/>
    <property type="match status" value="1"/>
</dbReference>
<dbReference type="GO" id="GO:0005829">
    <property type="term" value="C:cytosol"/>
    <property type="evidence" value="ECO:0007669"/>
    <property type="project" value="TreeGrafter"/>
</dbReference>
<dbReference type="InterPro" id="IPR014710">
    <property type="entry name" value="RmlC-like_jellyroll"/>
</dbReference>
<dbReference type="EMBL" id="LN907867">
    <property type="protein sequence ID" value="CUU41190.1"/>
    <property type="molecule type" value="Genomic_DNA"/>
</dbReference>
<dbReference type="CDD" id="cd00093">
    <property type="entry name" value="HTH_XRE"/>
    <property type="match status" value="1"/>
</dbReference>
<dbReference type="PROSITE" id="PS50943">
    <property type="entry name" value="HTH_CROC1"/>
    <property type="match status" value="1"/>
</dbReference>
<protein>
    <submittedName>
        <fullName evidence="3">cAMP-binding protein</fullName>
    </submittedName>
</protein>
<feature type="domain" description="HTH crp-type" evidence="2">
    <location>
        <begin position="143"/>
        <end position="209"/>
    </location>
</feature>
<dbReference type="Pfam" id="PF13545">
    <property type="entry name" value="HTH_Crp_2"/>
    <property type="match status" value="1"/>
</dbReference>
<dbReference type="GO" id="GO:0003677">
    <property type="term" value="F:DNA binding"/>
    <property type="evidence" value="ECO:0007669"/>
    <property type="project" value="InterPro"/>
</dbReference>
<evidence type="ECO:0000259" key="2">
    <source>
        <dbReference type="PROSITE" id="PS51063"/>
    </source>
</evidence>
<dbReference type="InterPro" id="IPR050397">
    <property type="entry name" value="Env_Response_Regulators"/>
</dbReference>
<evidence type="ECO:0000259" key="1">
    <source>
        <dbReference type="PROSITE" id="PS50943"/>
    </source>
</evidence>
<dbReference type="PANTHER" id="PTHR24567:SF74">
    <property type="entry name" value="HTH-TYPE TRANSCRIPTIONAL REGULATOR ARCR"/>
    <property type="match status" value="1"/>
</dbReference>
<keyword evidence="5" id="KW-1185">Reference proteome</keyword>
<reference evidence="3" key="1">
    <citation type="journal article" date="2015" name="Genome Announc.">
        <title>Complete Genome Sequence of the Bacteriochlorophyll b-Producing Photosynthetic Bacterium Blastochloris viridis.</title>
        <authorList>
            <person name="Tsukatani Y."/>
            <person name="Hirose Y."/>
            <person name="Harada J."/>
            <person name="Misawa N."/>
            <person name="Mori K."/>
            <person name="Inoue K."/>
            <person name="Tamiaki H."/>
        </authorList>
    </citation>
    <scope>NUCLEOTIDE SEQUENCE [LARGE SCALE GENOMIC DNA]</scope>
    <source>
        <strain evidence="3">DSM 133</strain>
    </source>
</reference>
<dbReference type="Gene3D" id="2.60.120.10">
    <property type="entry name" value="Jelly Rolls"/>
    <property type="match status" value="1"/>
</dbReference>
<reference evidence="4" key="2">
    <citation type="submission" date="2015-11" db="EMBL/GenBank/DDBJ databases">
        <authorList>
            <person name="Zhang Y."/>
            <person name="Guo Z."/>
        </authorList>
    </citation>
    <scope>NUCLEOTIDE SEQUENCE</scope>
    <source>
        <strain evidence="4">1</strain>
    </source>
</reference>
<dbReference type="AlphaFoldDB" id="A0A0H5B7N3"/>
<dbReference type="EMBL" id="AP014854">
    <property type="protein sequence ID" value="BAR98185.1"/>
    <property type="molecule type" value="Genomic_DNA"/>
</dbReference>
<accession>A0A0H5B7N3</accession>
<dbReference type="Proteomes" id="UP000065734">
    <property type="component" value="Chromosome I"/>
</dbReference>
<reference evidence="5" key="3">
    <citation type="journal article" date="2016" name="Genome Announc.">
        <title>Revised genome sequence of the purple photosynthetic bacterium Blastochloris viridis.</title>
        <authorList>
            <person name="Liu L.N."/>
            <person name="Faulkner M."/>
            <person name="Liu X."/>
            <person name="Huang F."/>
            <person name="Darby A.C."/>
            <person name="Hall N."/>
        </authorList>
    </citation>
    <scope>NUCLEOTIDE SEQUENCE [LARGE SCALE GENOMIC DNA]</scope>
    <source>
        <strain evidence="5">ATCC 19567 / DSM 133 / F</strain>
    </source>
</reference>
<organism evidence="4 5">
    <name type="scientific">Blastochloris viridis</name>
    <name type="common">Rhodopseudomonas viridis</name>
    <dbReference type="NCBI Taxonomy" id="1079"/>
    <lineage>
        <taxon>Bacteria</taxon>
        <taxon>Pseudomonadati</taxon>
        <taxon>Pseudomonadota</taxon>
        <taxon>Alphaproteobacteria</taxon>
        <taxon>Hyphomicrobiales</taxon>
        <taxon>Blastochloridaceae</taxon>
        <taxon>Blastochloris</taxon>
    </lineage>
</organism>
<dbReference type="GO" id="GO:0003700">
    <property type="term" value="F:DNA-binding transcription factor activity"/>
    <property type="evidence" value="ECO:0007669"/>
    <property type="project" value="TreeGrafter"/>
</dbReference>
<name>A0A0H5B7N3_BLAVI</name>
<evidence type="ECO:0000313" key="3">
    <source>
        <dbReference type="EMBL" id="BAR98185.1"/>
    </source>
</evidence>
<evidence type="ECO:0000313" key="5">
    <source>
        <dbReference type="Proteomes" id="UP000065734"/>
    </source>
</evidence>
<dbReference type="InterPro" id="IPR001387">
    <property type="entry name" value="Cro/C1-type_HTH"/>
</dbReference>
<dbReference type="PANTHER" id="PTHR24567">
    <property type="entry name" value="CRP FAMILY TRANSCRIPTIONAL REGULATORY PROTEIN"/>
    <property type="match status" value="1"/>
</dbReference>
<dbReference type="InterPro" id="IPR036390">
    <property type="entry name" value="WH_DNA-bd_sf"/>
</dbReference>
<dbReference type="PROSITE" id="PS51063">
    <property type="entry name" value="HTH_CRP_2"/>
    <property type="match status" value="1"/>
</dbReference>
<proteinExistence type="predicted"/>
<feature type="domain" description="HTH cro/C1-type" evidence="1">
    <location>
        <begin position="167"/>
        <end position="185"/>
    </location>
</feature>
<sequence length="242" mass="25965">MAIRGNNLLAALRSNDAALLGPLAQEQVLRAQTVLYEPGDRVRFVYFPCGPSLVSFVVPLQDGRAVEIVTVGREGAVGGIVSQGQLSAFSRTVVVVGGPFLRIEAAHLERAKLASLALRHLFARYADCLLAQVFQSVACNAAHTIEQRAAKWLLAALDHTGESEVPLTQEQFAAMLGVGRSYISRVVQTLKAQGALATSRGRLRISDAEVLRGLTCGCNDAVRAHFERVLEGVYPAEEDADA</sequence>
<dbReference type="STRING" id="1079.BVIR_734"/>
<dbReference type="PATRIC" id="fig|1079.7.peg.195"/>